<gene>
    <name evidence="16" type="primary">tlr</name>
</gene>
<evidence type="ECO:0000259" key="14">
    <source>
        <dbReference type="Pfam" id="PF00593"/>
    </source>
</evidence>
<dbReference type="Gene3D" id="2.170.130.10">
    <property type="entry name" value="TonB-dependent receptor, plug domain"/>
    <property type="match status" value="1"/>
</dbReference>
<dbReference type="SMR" id="Q9XBV1"/>
<keyword evidence="7 12" id="KW-0798">TonB box</keyword>
<dbReference type="Gene3D" id="2.40.170.20">
    <property type="entry name" value="TonB-dependent receptor, beta-barrel domain"/>
    <property type="match status" value="1"/>
</dbReference>
<dbReference type="SUPFAM" id="SSF56935">
    <property type="entry name" value="Porins"/>
    <property type="match status" value="1"/>
</dbReference>
<dbReference type="PROSITE" id="PS52016">
    <property type="entry name" value="TONB_DEPENDENT_REC_3"/>
    <property type="match status" value="1"/>
</dbReference>
<comment type="subcellular location">
    <subcellularLocation>
        <location evidence="1 11">Cell outer membrane</location>
        <topology evidence="1 11">Multi-pass membrane protein</topology>
    </subcellularLocation>
</comment>
<dbReference type="CDD" id="cd01347">
    <property type="entry name" value="ligand_gated_channel"/>
    <property type="match status" value="1"/>
</dbReference>
<dbReference type="TCDB" id="1.B.14.1.33">
    <property type="family name" value="the outer membrane receptor (omr) family"/>
</dbReference>
<dbReference type="InterPro" id="IPR012910">
    <property type="entry name" value="Plug_dom"/>
</dbReference>
<keyword evidence="4 11" id="KW-1134">Transmembrane beta strand</keyword>
<evidence type="ECO:0000256" key="11">
    <source>
        <dbReference type="PROSITE-ProRule" id="PRU01360"/>
    </source>
</evidence>
<keyword evidence="8 11" id="KW-0472">Membrane</keyword>
<evidence type="ECO:0000256" key="7">
    <source>
        <dbReference type="ARBA" id="ARBA00023077"/>
    </source>
</evidence>
<dbReference type="InterPro" id="IPR000531">
    <property type="entry name" value="Beta-barrel_TonB"/>
</dbReference>
<organism evidence="16">
    <name type="scientific">Porphyromonas gingivalis</name>
    <name type="common">Bacteroides gingivalis</name>
    <dbReference type="NCBI Taxonomy" id="837"/>
    <lineage>
        <taxon>Bacteria</taxon>
        <taxon>Pseudomonadati</taxon>
        <taxon>Bacteroidota</taxon>
        <taxon>Bacteroidia</taxon>
        <taxon>Bacteroidales</taxon>
        <taxon>Porphyromonadaceae</taxon>
        <taxon>Porphyromonas</taxon>
    </lineage>
</organism>
<dbReference type="GO" id="GO:0009279">
    <property type="term" value="C:cell outer membrane"/>
    <property type="evidence" value="ECO:0007669"/>
    <property type="project" value="UniProtKB-SubCell"/>
</dbReference>
<dbReference type="GO" id="GO:0015344">
    <property type="term" value="F:siderophore uptake transmembrane transporter activity"/>
    <property type="evidence" value="ECO:0007669"/>
    <property type="project" value="TreeGrafter"/>
</dbReference>
<feature type="signal peptide" evidence="13">
    <location>
        <begin position="1"/>
        <end position="19"/>
    </location>
</feature>
<dbReference type="NCBIfam" id="TIGR01785">
    <property type="entry name" value="TonB-hemin"/>
    <property type="match status" value="1"/>
</dbReference>
<protein>
    <submittedName>
        <fullName evidence="16">TonB-linked receptor Tlr</fullName>
    </submittedName>
</protein>
<feature type="domain" description="TonB-dependent receptor plug" evidence="15">
    <location>
        <begin position="48"/>
        <end position="149"/>
    </location>
</feature>
<dbReference type="GO" id="GO:0044718">
    <property type="term" value="P:siderophore transmembrane transport"/>
    <property type="evidence" value="ECO:0007669"/>
    <property type="project" value="TreeGrafter"/>
</dbReference>
<evidence type="ECO:0000256" key="12">
    <source>
        <dbReference type="RuleBase" id="RU003357"/>
    </source>
</evidence>
<dbReference type="InterPro" id="IPR037066">
    <property type="entry name" value="Plug_dom_sf"/>
</dbReference>
<dbReference type="GO" id="GO:0015232">
    <property type="term" value="F:heme transmembrane transporter activity"/>
    <property type="evidence" value="ECO:0007669"/>
    <property type="project" value="InterPro"/>
</dbReference>
<dbReference type="InterPro" id="IPR010949">
    <property type="entry name" value="TonB_Hb/transfer/lactofer_rcpt"/>
</dbReference>
<proteinExistence type="inferred from homology"/>
<feature type="domain" description="TonB-dependent receptor-like beta-barrel" evidence="14">
    <location>
        <begin position="235"/>
        <end position="682"/>
    </location>
</feature>
<keyword evidence="3 11" id="KW-0813">Transport</keyword>
<evidence type="ECO:0000256" key="5">
    <source>
        <dbReference type="ARBA" id="ARBA00022692"/>
    </source>
</evidence>
<name>Q9XBV1_PORGN</name>
<accession>Q9XBV1</accession>
<evidence type="ECO:0000256" key="2">
    <source>
        <dbReference type="ARBA" id="ARBA00009810"/>
    </source>
</evidence>
<evidence type="ECO:0000256" key="9">
    <source>
        <dbReference type="ARBA" id="ARBA00023170"/>
    </source>
</evidence>
<comment type="similarity">
    <text evidence="2 11 12">Belongs to the TonB-dependent receptor family.</text>
</comment>
<evidence type="ECO:0000256" key="3">
    <source>
        <dbReference type="ARBA" id="ARBA00022448"/>
    </source>
</evidence>
<keyword evidence="10 11" id="KW-0998">Cell outer membrane</keyword>
<reference evidence="16" key="1">
    <citation type="journal article" date="2000" name="Oral Microbiol. Immunol.">
        <title>A Porphyromonas gingivalis genetic locus encoding a heme transport system.</title>
        <authorList>
            <person name="Slakeski N."/>
            <person name="Dashper S.G."/>
            <person name="Cook P."/>
            <person name="Poon C."/>
            <person name="Moore C."/>
            <person name="Reynolds E.C."/>
        </authorList>
    </citation>
    <scope>NUCLEOTIDE SEQUENCE</scope>
    <source>
        <strain evidence="16">W50</strain>
    </source>
</reference>
<dbReference type="NCBIfam" id="TIGR01786">
    <property type="entry name" value="TonB-hemlactrns"/>
    <property type="match status" value="1"/>
</dbReference>
<dbReference type="Pfam" id="PF07715">
    <property type="entry name" value="Plug"/>
    <property type="match status" value="1"/>
</dbReference>
<dbReference type="Pfam" id="PF00593">
    <property type="entry name" value="TonB_dep_Rec_b-barrel"/>
    <property type="match status" value="1"/>
</dbReference>
<keyword evidence="9 16" id="KW-0675">Receptor</keyword>
<dbReference type="InterPro" id="IPR039426">
    <property type="entry name" value="TonB-dep_rcpt-like"/>
</dbReference>
<evidence type="ECO:0000256" key="6">
    <source>
        <dbReference type="ARBA" id="ARBA00022729"/>
    </source>
</evidence>
<evidence type="ECO:0000259" key="15">
    <source>
        <dbReference type="Pfam" id="PF07715"/>
    </source>
</evidence>
<dbReference type="EMBL" id="AF155223">
    <property type="protein sequence ID" value="AAD37808.1"/>
    <property type="molecule type" value="Genomic_DNA"/>
</dbReference>
<dbReference type="InterPro" id="IPR036942">
    <property type="entry name" value="Beta-barrel_TonB_sf"/>
</dbReference>
<keyword evidence="5 11" id="KW-0812">Transmembrane</keyword>
<evidence type="ECO:0000256" key="4">
    <source>
        <dbReference type="ARBA" id="ARBA00022452"/>
    </source>
</evidence>
<keyword evidence="6 13" id="KW-0732">Signal</keyword>
<feature type="chain" id="PRO_5004336188" evidence="13">
    <location>
        <begin position="20"/>
        <end position="708"/>
    </location>
</feature>
<dbReference type="AlphaFoldDB" id="Q9XBV1"/>
<evidence type="ECO:0000256" key="8">
    <source>
        <dbReference type="ARBA" id="ARBA00023136"/>
    </source>
</evidence>
<sequence>MKKFFFALLSIGISAQAFAKTDNVPTDSLRVHNLQTVTVYSTRTAVPLKKIPAKMELISSRNIKQSGFNNMTDILKTQSSLDVIQYPGFSSNIGIRGFKPSGKYVTVLVNGIPAGTDNISTLNTSNIEQIEILKGPFSSIYGTNAMGGVVNIITHKSKDKIHGNVSLFGGSYQTMAGSFNLGGRFEDIFSFDLSLGLDKQNKDYKTGSNNFLSLSKLEEAIVDVNATKNKKMKGSDYTVATGRLRFGIDFTPEWSLNLYQNVFLGDAIPVGGSIWGVYGESKKNLNRSSTSFELLGKHGCHTLQFSPYFNIEKSENYNNADPTGFINYKSDYYTYGALLQDKISFGGQNIVLGVDSRNMTMESERFEQAGVNTKPYNPGYATNNIGLFGQANFYLLNDALSISAGARADFMFFDLKANEYLNNEAKQETHNVINPNVGIKYEFVKGLTAHGTFGSAFSAPDAFQKAGQYVGPFGTTIGNPDLKPEKSMTWDFGIGYSNARCGIQADVTLTYFHTDHKDLILSSPDYANNITTYINADKARMSGIEALLSYDFGSLFANKFSLRAFANATIMLNSEMKKSQTDAPWSEMYYVRKQNITFGIEYRGKEGLEVMLNGRFMGRRIEQNWYAYYPEVRPELQQLLAAEEPELAAQGLLRHPQAMVFNASAYYHMNKYLTFRVNLNNILDELYTEKDGYHMPGRNIMGKVMVNF</sequence>
<dbReference type="PANTHER" id="PTHR30069:SF29">
    <property type="entry name" value="HEMOGLOBIN AND HEMOGLOBIN-HAPTOGLOBIN-BINDING PROTEIN 1-RELATED"/>
    <property type="match status" value="1"/>
</dbReference>
<evidence type="ECO:0000256" key="1">
    <source>
        <dbReference type="ARBA" id="ARBA00004571"/>
    </source>
</evidence>
<evidence type="ECO:0000313" key="16">
    <source>
        <dbReference type="EMBL" id="AAD37808.1"/>
    </source>
</evidence>
<evidence type="ECO:0000256" key="13">
    <source>
        <dbReference type="SAM" id="SignalP"/>
    </source>
</evidence>
<dbReference type="InterPro" id="IPR011276">
    <property type="entry name" value="TonB_haem/Hb_rcpt"/>
</dbReference>
<evidence type="ECO:0000256" key="10">
    <source>
        <dbReference type="ARBA" id="ARBA00023237"/>
    </source>
</evidence>
<dbReference type="PANTHER" id="PTHR30069">
    <property type="entry name" value="TONB-DEPENDENT OUTER MEMBRANE RECEPTOR"/>
    <property type="match status" value="1"/>
</dbReference>